<accession>A0A928Z689</accession>
<protein>
    <submittedName>
        <fullName evidence="2">Uma2 family endonuclease</fullName>
    </submittedName>
</protein>
<dbReference type="InterPro" id="IPR008538">
    <property type="entry name" value="Uma2"/>
</dbReference>
<dbReference type="InterPro" id="IPR011335">
    <property type="entry name" value="Restrct_endonuc-II-like"/>
</dbReference>
<evidence type="ECO:0000313" key="2">
    <source>
        <dbReference type="EMBL" id="MBE9039205.1"/>
    </source>
</evidence>
<name>A0A928Z689_9CYAN</name>
<dbReference type="InterPro" id="IPR012296">
    <property type="entry name" value="Nuclease_put_TT1808"/>
</dbReference>
<organism evidence="2 3">
    <name type="scientific">Zarconia navalis LEGE 11467</name>
    <dbReference type="NCBI Taxonomy" id="1828826"/>
    <lineage>
        <taxon>Bacteria</taxon>
        <taxon>Bacillati</taxon>
        <taxon>Cyanobacteriota</taxon>
        <taxon>Cyanophyceae</taxon>
        <taxon>Oscillatoriophycideae</taxon>
        <taxon>Oscillatoriales</taxon>
        <taxon>Oscillatoriales incertae sedis</taxon>
        <taxon>Zarconia</taxon>
        <taxon>Zarconia navalis</taxon>
    </lineage>
</organism>
<sequence length="199" mass="22861">MVLASIHNPASSTPEQRFTLPGFHTWQQFKAIQASIEDVPGVRISYLDGCVEFMTVGEEHEILKTIIGALIELFFLHNQIEFVPVGSATREAEERGASFEPDESYYIGEKKKHPDLAVEVIITSGGIEKLEKYKRFGVREVWFWQTNELSIYNFRDVNYEKVANSELLPDFDRDLFVRCIKKNSKLEAMTDFMKGLSED</sequence>
<dbReference type="Proteomes" id="UP000621799">
    <property type="component" value="Unassembled WGS sequence"/>
</dbReference>
<feature type="domain" description="Putative restriction endonuclease" evidence="1">
    <location>
        <begin position="26"/>
        <end position="164"/>
    </location>
</feature>
<dbReference type="Gene3D" id="3.90.1570.10">
    <property type="entry name" value="tt1808, chain A"/>
    <property type="match status" value="1"/>
</dbReference>
<evidence type="ECO:0000313" key="3">
    <source>
        <dbReference type="Proteomes" id="UP000621799"/>
    </source>
</evidence>
<dbReference type="GO" id="GO:0004519">
    <property type="term" value="F:endonuclease activity"/>
    <property type="evidence" value="ECO:0007669"/>
    <property type="project" value="UniProtKB-KW"/>
</dbReference>
<dbReference type="CDD" id="cd06260">
    <property type="entry name" value="DUF820-like"/>
    <property type="match status" value="1"/>
</dbReference>
<proteinExistence type="predicted"/>
<dbReference type="PANTHER" id="PTHR47152:SF4">
    <property type="entry name" value="SLR0445 PROTEIN"/>
    <property type="match status" value="1"/>
</dbReference>
<comment type="caution">
    <text evidence="2">The sequence shown here is derived from an EMBL/GenBank/DDBJ whole genome shotgun (WGS) entry which is preliminary data.</text>
</comment>
<keyword evidence="2" id="KW-0255">Endonuclease</keyword>
<dbReference type="EMBL" id="JADEXN010000002">
    <property type="protein sequence ID" value="MBE9039205.1"/>
    <property type="molecule type" value="Genomic_DNA"/>
</dbReference>
<dbReference type="Pfam" id="PF05685">
    <property type="entry name" value="Uma2"/>
    <property type="match status" value="1"/>
</dbReference>
<dbReference type="PANTHER" id="PTHR47152">
    <property type="entry name" value="SLR2084 PROTEIN-RELATED"/>
    <property type="match status" value="1"/>
</dbReference>
<keyword evidence="3" id="KW-1185">Reference proteome</keyword>
<keyword evidence="2" id="KW-0378">Hydrolase</keyword>
<dbReference type="AlphaFoldDB" id="A0A928Z689"/>
<gene>
    <name evidence="2" type="ORF">IQ235_00145</name>
</gene>
<reference evidence="2" key="1">
    <citation type="submission" date="2020-10" db="EMBL/GenBank/DDBJ databases">
        <authorList>
            <person name="Castelo-Branco R."/>
            <person name="Eusebio N."/>
            <person name="Adriana R."/>
            <person name="Vieira A."/>
            <person name="Brugerolle De Fraissinette N."/>
            <person name="Rezende De Castro R."/>
            <person name="Schneider M.P."/>
            <person name="Vasconcelos V."/>
            <person name="Leao P.N."/>
        </authorList>
    </citation>
    <scope>NUCLEOTIDE SEQUENCE</scope>
    <source>
        <strain evidence="2">LEGE 11467</strain>
    </source>
</reference>
<keyword evidence="2" id="KW-0540">Nuclease</keyword>
<evidence type="ECO:0000259" key="1">
    <source>
        <dbReference type="Pfam" id="PF05685"/>
    </source>
</evidence>
<dbReference type="SUPFAM" id="SSF52980">
    <property type="entry name" value="Restriction endonuclease-like"/>
    <property type="match status" value="1"/>
</dbReference>